<sequence>MQSFKAFLLKKQD</sequence>
<evidence type="ECO:0000313" key="1">
    <source>
        <dbReference type="EMBL" id="JAH65119.1"/>
    </source>
</evidence>
<protein>
    <submittedName>
        <fullName evidence="1">Uncharacterized protein</fullName>
    </submittedName>
</protein>
<reference evidence="1" key="1">
    <citation type="submission" date="2014-11" db="EMBL/GenBank/DDBJ databases">
        <authorList>
            <person name="Amaro Gonzalez C."/>
        </authorList>
    </citation>
    <scope>NUCLEOTIDE SEQUENCE</scope>
</reference>
<name>A0A0E9UGV9_ANGAN</name>
<accession>A0A0E9UGV9</accession>
<organism evidence="1">
    <name type="scientific">Anguilla anguilla</name>
    <name type="common">European freshwater eel</name>
    <name type="synonym">Muraena anguilla</name>
    <dbReference type="NCBI Taxonomy" id="7936"/>
    <lineage>
        <taxon>Eukaryota</taxon>
        <taxon>Metazoa</taxon>
        <taxon>Chordata</taxon>
        <taxon>Craniata</taxon>
        <taxon>Vertebrata</taxon>
        <taxon>Euteleostomi</taxon>
        <taxon>Actinopterygii</taxon>
        <taxon>Neopterygii</taxon>
        <taxon>Teleostei</taxon>
        <taxon>Anguilliformes</taxon>
        <taxon>Anguillidae</taxon>
        <taxon>Anguilla</taxon>
    </lineage>
</organism>
<proteinExistence type="predicted"/>
<reference evidence="1" key="2">
    <citation type="journal article" date="2015" name="Fish Shellfish Immunol.">
        <title>Early steps in the European eel (Anguilla anguilla)-Vibrio vulnificus interaction in the gills: Role of the RtxA13 toxin.</title>
        <authorList>
            <person name="Callol A."/>
            <person name="Pajuelo D."/>
            <person name="Ebbesson L."/>
            <person name="Teles M."/>
            <person name="MacKenzie S."/>
            <person name="Amaro C."/>
        </authorList>
    </citation>
    <scope>NUCLEOTIDE SEQUENCE</scope>
</reference>
<dbReference type="EMBL" id="GBXM01043458">
    <property type="protein sequence ID" value="JAH65119.1"/>
    <property type="molecule type" value="Transcribed_RNA"/>
</dbReference>